<dbReference type="GeneID" id="129392479"/>
<evidence type="ECO:0000256" key="1">
    <source>
        <dbReference type="SAM" id="MobiDB-lite"/>
    </source>
</evidence>
<proteinExistence type="predicted"/>
<protein>
    <submittedName>
        <fullName evidence="3">Uncharacterized protein</fullName>
    </submittedName>
</protein>
<reference evidence="3" key="1">
    <citation type="submission" date="2025-08" db="UniProtKB">
        <authorList>
            <consortium name="RefSeq"/>
        </authorList>
    </citation>
    <scope>IDENTIFICATION</scope>
    <source>
        <tissue evidence="3">Muscle</tissue>
    </source>
</reference>
<evidence type="ECO:0000313" key="3">
    <source>
        <dbReference type="RefSeq" id="XP_054943631.1"/>
    </source>
</evidence>
<gene>
    <name evidence="3" type="primary">LOC129392479</name>
</gene>
<organism evidence="2 3">
    <name type="scientific">Physeter macrocephalus</name>
    <name type="common">Sperm whale</name>
    <name type="synonym">Physeter catodon</name>
    <dbReference type="NCBI Taxonomy" id="9755"/>
    <lineage>
        <taxon>Eukaryota</taxon>
        <taxon>Metazoa</taxon>
        <taxon>Chordata</taxon>
        <taxon>Craniata</taxon>
        <taxon>Vertebrata</taxon>
        <taxon>Euteleostomi</taxon>
        <taxon>Mammalia</taxon>
        <taxon>Eutheria</taxon>
        <taxon>Laurasiatheria</taxon>
        <taxon>Artiodactyla</taxon>
        <taxon>Whippomorpha</taxon>
        <taxon>Cetacea</taxon>
        <taxon>Odontoceti</taxon>
        <taxon>Physeteridae</taxon>
        <taxon>Physeter</taxon>
    </lineage>
</organism>
<feature type="compositionally biased region" description="Polar residues" evidence="1">
    <location>
        <begin position="135"/>
        <end position="146"/>
    </location>
</feature>
<sequence>MKKWSYGRMGTCSKGRISFPGWEILYHTCKKDRRMGQTENVTGRVSARANTGEPWSQEANKVIQGPRPLPHIGCSKYSVGYSESGQEMRGERSPAENLRDKFRGHVQCHIHSTGQRKTLIWRRQVTALRPHRKQQSGTTEHTSANMGSRHLAQERNQNRKWVPHGICLTRDVMPVIATARVPHFYCKKAAHFSLVPRQSKNLQVKNPGRHCLSQVMKVNLTPVISHVPPTYANVMS</sequence>
<dbReference type="Proteomes" id="UP000248484">
    <property type="component" value="Chromosome 10"/>
</dbReference>
<evidence type="ECO:0000313" key="2">
    <source>
        <dbReference type="Proteomes" id="UP000248484"/>
    </source>
</evidence>
<accession>A0A9W2WWM3</accession>
<feature type="region of interest" description="Disordered" evidence="1">
    <location>
        <begin position="128"/>
        <end position="152"/>
    </location>
</feature>
<dbReference type="KEGG" id="pcad:129392479"/>
<name>A0A9W2WWM3_PHYMC</name>
<dbReference type="RefSeq" id="XP_054943631.1">
    <property type="nucleotide sequence ID" value="XM_055087656.1"/>
</dbReference>
<dbReference type="AlphaFoldDB" id="A0A9W2WWM3"/>
<keyword evidence="2" id="KW-1185">Reference proteome</keyword>